<evidence type="ECO:0000256" key="7">
    <source>
        <dbReference type="SAM" id="Phobius"/>
    </source>
</evidence>
<evidence type="ECO:0000313" key="9">
    <source>
        <dbReference type="Proteomes" id="UP001272242"/>
    </source>
</evidence>
<evidence type="ECO:0000256" key="3">
    <source>
        <dbReference type="ARBA" id="ARBA00022692"/>
    </source>
</evidence>
<keyword evidence="8" id="KW-0969">Cilium</keyword>
<comment type="subcellular location">
    <subcellularLocation>
        <location evidence="1">Cell membrane</location>
    </subcellularLocation>
</comment>
<keyword evidence="2" id="KW-1003">Cell membrane</keyword>
<dbReference type="RefSeq" id="WP_320689297.1">
    <property type="nucleotide sequence ID" value="NZ_JAXBLV010000229.1"/>
</dbReference>
<evidence type="ECO:0000256" key="5">
    <source>
        <dbReference type="ARBA" id="ARBA00023136"/>
    </source>
</evidence>
<proteinExistence type="predicted"/>
<feature type="compositionally biased region" description="Pro residues" evidence="6">
    <location>
        <begin position="149"/>
        <end position="161"/>
    </location>
</feature>
<feature type="compositionally biased region" description="Low complexity" evidence="6">
    <location>
        <begin position="162"/>
        <end position="173"/>
    </location>
</feature>
<dbReference type="Pfam" id="PF04347">
    <property type="entry name" value="FliO"/>
    <property type="match status" value="1"/>
</dbReference>
<accession>A0ABU5F640</accession>
<gene>
    <name evidence="8" type="ORF">R5W23_004518</name>
</gene>
<feature type="transmembrane region" description="Helical" evidence="7">
    <location>
        <begin position="12"/>
        <end position="34"/>
    </location>
</feature>
<keyword evidence="4 7" id="KW-1133">Transmembrane helix</keyword>
<dbReference type="EMBL" id="JAXBLV010000229">
    <property type="protein sequence ID" value="MDY3563035.1"/>
    <property type="molecule type" value="Genomic_DNA"/>
</dbReference>
<keyword evidence="9" id="KW-1185">Reference proteome</keyword>
<comment type="caution">
    <text evidence="8">The sequence shown here is derived from an EMBL/GenBank/DDBJ whole genome shotgun (WGS) entry which is preliminary data.</text>
</comment>
<keyword evidence="5 7" id="KW-0472">Membrane</keyword>
<organism evidence="8 9">
    <name type="scientific">Gemmata algarum</name>
    <dbReference type="NCBI Taxonomy" id="2975278"/>
    <lineage>
        <taxon>Bacteria</taxon>
        <taxon>Pseudomonadati</taxon>
        <taxon>Planctomycetota</taxon>
        <taxon>Planctomycetia</taxon>
        <taxon>Gemmatales</taxon>
        <taxon>Gemmataceae</taxon>
        <taxon>Gemmata</taxon>
    </lineage>
</organism>
<evidence type="ECO:0000256" key="2">
    <source>
        <dbReference type="ARBA" id="ARBA00022475"/>
    </source>
</evidence>
<evidence type="ECO:0000313" key="8">
    <source>
        <dbReference type="EMBL" id="MDY3563035.1"/>
    </source>
</evidence>
<feature type="transmembrane region" description="Helical" evidence="7">
    <location>
        <begin position="72"/>
        <end position="93"/>
    </location>
</feature>
<keyword evidence="8" id="KW-0966">Cell projection</keyword>
<dbReference type="InterPro" id="IPR022781">
    <property type="entry name" value="Flagellar_biosynth_FliO"/>
</dbReference>
<evidence type="ECO:0000256" key="6">
    <source>
        <dbReference type="SAM" id="MobiDB-lite"/>
    </source>
</evidence>
<keyword evidence="3 7" id="KW-0812">Transmembrane</keyword>
<protein>
    <submittedName>
        <fullName evidence="8">Flagellar biosynthetic protein FliO</fullName>
    </submittedName>
</protein>
<feature type="region of interest" description="Disordered" evidence="6">
    <location>
        <begin position="147"/>
        <end position="173"/>
    </location>
</feature>
<feature type="region of interest" description="Disordered" evidence="6">
    <location>
        <begin position="48"/>
        <end position="67"/>
    </location>
</feature>
<name>A0ABU5F640_9BACT</name>
<keyword evidence="8" id="KW-0282">Flagellum</keyword>
<reference evidence="9" key="1">
    <citation type="journal article" date="2023" name="Mar. Drugs">
        <title>Gemmata algarum, a Novel Planctomycete Isolated from an Algal Mat, Displays Antimicrobial Activity.</title>
        <authorList>
            <person name="Kumar G."/>
            <person name="Kallscheuer N."/>
            <person name="Kashif M."/>
            <person name="Ahamad S."/>
            <person name="Jagadeeshwari U."/>
            <person name="Pannikurungottu S."/>
            <person name="Haufschild T."/>
            <person name="Kabuu M."/>
            <person name="Sasikala C."/>
            <person name="Jogler C."/>
            <person name="Ramana C."/>
        </authorList>
    </citation>
    <scope>NUCLEOTIDE SEQUENCE [LARGE SCALE GENOMIC DNA]</scope>
    <source>
        <strain evidence="9">JC673</strain>
    </source>
</reference>
<dbReference type="Proteomes" id="UP001272242">
    <property type="component" value="Unassembled WGS sequence"/>
</dbReference>
<evidence type="ECO:0000256" key="4">
    <source>
        <dbReference type="ARBA" id="ARBA00022989"/>
    </source>
</evidence>
<evidence type="ECO:0000256" key="1">
    <source>
        <dbReference type="ARBA" id="ARBA00004236"/>
    </source>
</evidence>
<sequence length="173" mass="17304">MPDATTTKPVRIPPALIGAGILIALLGFGLPSLISSLTVPAATPAPQAATRADGLAPRATAPPPAQNTPGDIGLALVRLVVSLAVVCGGCVLVTRYLGKKSPDAPVPSMVVVASLTVGRCAVHLVRAGERRMLLGTDASGVKALVELPGPDPDSTPAPTPNPFATNVPNAYAA</sequence>